<organism evidence="1 2">
    <name type="scientific">Ornithobacterium rhinotracheale</name>
    <dbReference type="NCBI Taxonomy" id="28251"/>
    <lineage>
        <taxon>Bacteria</taxon>
        <taxon>Pseudomonadati</taxon>
        <taxon>Bacteroidota</taxon>
        <taxon>Flavobacteriia</taxon>
        <taxon>Flavobacteriales</taxon>
        <taxon>Weeksellaceae</taxon>
        <taxon>Ornithobacterium</taxon>
    </lineage>
</organism>
<name>A0A3R6AU68_ORNRH</name>
<dbReference type="Proteomes" id="UP000287701">
    <property type="component" value="Chromosome"/>
</dbReference>
<reference evidence="1 2" key="1">
    <citation type="submission" date="2019-01" db="EMBL/GenBank/DDBJ databases">
        <title>Whole Genome of Ornithobacterium rhinotracheale FARPER-174b.</title>
        <authorList>
            <person name="Tataje-Lavanda L.A."/>
            <person name="Montalvan A."/>
            <person name="Montesinos R."/>
            <person name="Zimic M."/>
            <person name="Fernandez-Sanchez M."/>
            <person name="Fernandez-Diaz M."/>
        </authorList>
    </citation>
    <scope>NUCLEOTIDE SEQUENCE [LARGE SCALE GENOMIC DNA]</scope>
    <source>
        <strain evidence="1 2">FARPER-174b</strain>
    </source>
</reference>
<dbReference type="RefSeq" id="WP_128501131.1">
    <property type="nucleotide sequence ID" value="NZ_CP035107.1"/>
</dbReference>
<dbReference type="AlphaFoldDB" id="A0A3R6AU68"/>
<dbReference type="OrthoDB" id="9813502at2"/>
<dbReference type="EMBL" id="CP035107">
    <property type="protein sequence ID" value="QAR30651.1"/>
    <property type="molecule type" value="Genomic_DNA"/>
</dbReference>
<sequence>MASGASHDALRGVCLPKTDPFWDSFYPPNGWRCRCTAVEVVSHDRQLSDPKKAQEMGEKATTQIGKNGKNKLAMFRFNPGKEKKIFPPSHSYKPKFCSNGKTTLSLNTNTLFLSLEDERCRAEQIINQEAERLKKERRKLKDKELKAWTKQHIPEDTGLIIKGKQFKNGELIINRKGAKGVYSHFTEPHLKDLVKDIVQITNKGQFKLEAPINRDAYNYDNKKRSGIEAFRYYTAQHKGYNIRVNTTITKGTEFIYSINLIIKEKSP</sequence>
<evidence type="ECO:0000313" key="1">
    <source>
        <dbReference type="EMBL" id="QAR30651.1"/>
    </source>
</evidence>
<accession>A0A3R6AU68</accession>
<evidence type="ECO:0000313" key="2">
    <source>
        <dbReference type="Proteomes" id="UP000287701"/>
    </source>
</evidence>
<evidence type="ECO:0008006" key="3">
    <source>
        <dbReference type="Google" id="ProtNLM"/>
    </source>
</evidence>
<gene>
    <name evidence="1" type="ORF">EQP59_04465</name>
</gene>
<proteinExistence type="predicted"/>
<protein>
    <recommendedName>
        <fullName evidence="3">Phage head morphogenesis domain-containing protein</fullName>
    </recommendedName>
</protein>